<name>A0AAP9DWJ5_PANTH</name>
<dbReference type="Proteomes" id="UP001209276">
    <property type="component" value="Unassembled WGS sequence"/>
</dbReference>
<evidence type="ECO:0000313" key="3">
    <source>
        <dbReference type="EMBL" id="MCY9608145.1"/>
    </source>
</evidence>
<dbReference type="Pfam" id="PF03358">
    <property type="entry name" value="FMN_red"/>
    <property type="match status" value="1"/>
</dbReference>
<feature type="domain" description="NADPH-dependent FMN reductase-like" evidence="2">
    <location>
        <begin position="1"/>
        <end position="146"/>
    </location>
</feature>
<reference evidence="4 5" key="1">
    <citation type="submission" date="2019-07" db="EMBL/GenBank/DDBJ databases">
        <title>Paenibacillus thiaminolyticus NRRL B-4156.</title>
        <authorList>
            <person name="Hehnly C."/>
            <person name="Zhang L."/>
        </authorList>
    </citation>
    <scope>NUCLEOTIDE SEQUENCE [LARGE SCALE GENOMIC DNA]</scope>
    <source>
        <strain evidence="4 5">NRRL B-4156</strain>
    </source>
</reference>
<dbReference type="PANTHER" id="PTHR30543:SF21">
    <property type="entry name" value="NAD(P)H-DEPENDENT FMN REDUCTASE LOT6"/>
    <property type="match status" value="1"/>
</dbReference>
<sequence>MNIVALVGSNRKESYNSKLAAYMQKRYQERIDIEIVSIKELPFYNQDIENNPPAEVKEFVKKVGMADAVLWVTPEYNYSIPSVLKNAIDWLSRGEKVLVGKPSWIVGASMGTLGTVRAQEHLRDILFSPGVSSPLLPGNEVYVGTVHEKIDDSGTLIHEPTIAFLDSVVANFVAWYNKHYAK</sequence>
<dbReference type="EMBL" id="CP041405">
    <property type="protein sequence ID" value="QDM45243.1"/>
    <property type="molecule type" value="Genomic_DNA"/>
</dbReference>
<keyword evidence="6" id="KW-1185">Reference proteome</keyword>
<reference evidence="3 6" key="2">
    <citation type="submission" date="2022-05" db="EMBL/GenBank/DDBJ databases">
        <title>Genome Sequencing of Bee-Associated Microbes.</title>
        <authorList>
            <person name="Dunlap C."/>
        </authorList>
    </citation>
    <scope>NUCLEOTIDE SEQUENCE [LARGE SCALE GENOMIC DNA]</scope>
    <source>
        <strain evidence="3 6">NRRL B-14613</strain>
    </source>
</reference>
<protein>
    <submittedName>
        <fullName evidence="4">NAD(P)H-dependent oxidoreductase</fullName>
    </submittedName>
</protein>
<dbReference type="PANTHER" id="PTHR30543">
    <property type="entry name" value="CHROMATE REDUCTASE"/>
    <property type="match status" value="1"/>
</dbReference>
<proteinExistence type="inferred from homology"/>
<gene>
    <name evidence="4" type="ORF">FLT43_18500</name>
    <name evidence="3" type="ORF">M5W83_13435</name>
</gene>
<dbReference type="GO" id="GO:0005829">
    <property type="term" value="C:cytosol"/>
    <property type="evidence" value="ECO:0007669"/>
    <property type="project" value="TreeGrafter"/>
</dbReference>
<dbReference type="Proteomes" id="UP000315377">
    <property type="component" value="Chromosome"/>
</dbReference>
<dbReference type="GO" id="GO:0010181">
    <property type="term" value="F:FMN binding"/>
    <property type="evidence" value="ECO:0007669"/>
    <property type="project" value="TreeGrafter"/>
</dbReference>
<dbReference type="RefSeq" id="WP_087441531.1">
    <property type="nucleotide sequence ID" value="NZ_CABMNB010000020.1"/>
</dbReference>
<evidence type="ECO:0000313" key="4">
    <source>
        <dbReference type="EMBL" id="QDM45243.1"/>
    </source>
</evidence>
<evidence type="ECO:0000313" key="5">
    <source>
        <dbReference type="Proteomes" id="UP000315377"/>
    </source>
</evidence>
<dbReference type="GO" id="GO:0016491">
    <property type="term" value="F:oxidoreductase activity"/>
    <property type="evidence" value="ECO:0007669"/>
    <property type="project" value="InterPro"/>
</dbReference>
<accession>A0AAP9DWJ5</accession>
<dbReference type="Gene3D" id="3.40.50.360">
    <property type="match status" value="1"/>
</dbReference>
<evidence type="ECO:0000313" key="6">
    <source>
        <dbReference type="Proteomes" id="UP001209276"/>
    </source>
</evidence>
<evidence type="ECO:0000256" key="1">
    <source>
        <dbReference type="ARBA" id="ARBA00009428"/>
    </source>
</evidence>
<dbReference type="InterPro" id="IPR005025">
    <property type="entry name" value="FMN_Rdtase-like_dom"/>
</dbReference>
<dbReference type="InterPro" id="IPR050712">
    <property type="entry name" value="NAD(P)H-dep_reductase"/>
</dbReference>
<dbReference type="GeneID" id="76997954"/>
<dbReference type="EMBL" id="JAMDMM010000024">
    <property type="protein sequence ID" value="MCY9608145.1"/>
    <property type="molecule type" value="Genomic_DNA"/>
</dbReference>
<dbReference type="InterPro" id="IPR029039">
    <property type="entry name" value="Flavoprotein-like_sf"/>
</dbReference>
<evidence type="ECO:0000259" key="2">
    <source>
        <dbReference type="Pfam" id="PF03358"/>
    </source>
</evidence>
<dbReference type="AlphaFoldDB" id="A0AAP9DWJ5"/>
<dbReference type="SUPFAM" id="SSF52218">
    <property type="entry name" value="Flavoproteins"/>
    <property type="match status" value="1"/>
</dbReference>
<organism evidence="4 5">
    <name type="scientific">Paenibacillus thiaminolyticus</name>
    <name type="common">Bacillus thiaminolyticus</name>
    <dbReference type="NCBI Taxonomy" id="49283"/>
    <lineage>
        <taxon>Bacteria</taxon>
        <taxon>Bacillati</taxon>
        <taxon>Bacillota</taxon>
        <taxon>Bacilli</taxon>
        <taxon>Bacillales</taxon>
        <taxon>Paenibacillaceae</taxon>
        <taxon>Paenibacillus</taxon>
    </lineage>
</organism>
<comment type="similarity">
    <text evidence="1">Belongs to the azoreductase type 2 family.</text>
</comment>